<dbReference type="EMBL" id="BPQP01000016">
    <property type="protein sequence ID" value="GJD93934.1"/>
    <property type="molecule type" value="Genomic_DNA"/>
</dbReference>
<evidence type="ECO:0000313" key="3">
    <source>
        <dbReference type="EMBL" id="GJD93934.1"/>
    </source>
</evidence>
<feature type="domain" description="HTH cro/C1-type" evidence="2">
    <location>
        <begin position="20"/>
        <end position="67"/>
    </location>
</feature>
<dbReference type="InterPro" id="IPR001387">
    <property type="entry name" value="Cro/C1-type_HTH"/>
</dbReference>
<accession>A0ABQ4RUQ0</accession>
<sequence length="94" mass="10628">MPRIRTHPGEVLKEEFLVPLGLSATKLAEEIGVPPNRLTEIIRQRRDMSADTAIRLGRRFGTTAQFWLNLQNARDLSQAEATHDYSRVKTAEVA</sequence>
<reference evidence="3" key="1">
    <citation type="journal article" date="2021" name="Front. Microbiol.">
        <title>Comprehensive Comparative Genomics and Phenotyping of Methylobacterium Species.</title>
        <authorList>
            <person name="Alessa O."/>
            <person name="Ogura Y."/>
            <person name="Fujitani Y."/>
            <person name="Takami H."/>
            <person name="Hayashi T."/>
            <person name="Sahin N."/>
            <person name="Tani A."/>
        </authorList>
    </citation>
    <scope>NUCLEOTIDE SEQUENCE</scope>
    <source>
        <strain evidence="3">DSM 19015</strain>
    </source>
</reference>
<protein>
    <submittedName>
        <fullName evidence="3">HTH-type transcriptional regulator YbaQ</fullName>
    </submittedName>
</protein>
<reference evidence="3" key="2">
    <citation type="submission" date="2021-08" db="EMBL/GenBank/DDBJ databases">
        <authorList>
            <person name="Tani A."/>
            <person name="Ola A."/>
            <person name="Ogura Y."/>
            <person name="Katsura K."/>
            <person name="Hayashi T."/>
        </authorList>
    </citation>
    <scope>NUCLEOTIDE SEQUENCE</scope>
    <source>
        <strain evidence="3">DSM 19015</strain>
    </source>
</reference>
<organism evidence="3 4">
    <name type="scientific">Methylobacterium iners</name>
    <dbReference type="NCBI Taxonomy" id="418707"/>
    <lineage>
        <taxon>Bacteria</taxon>
        <taxon>Pseudomonadati</taxon>
        <taxon>Pseudomonadota</taxon>
        <taxon>Alphaproteobacteria</taxon>
        <taxon>Hyphomicrobiales</taxon>
        <taxon>Methylobacteriaceae</taxon>
        <taxon>Methylobacterium</taxon>
    </lineage>
</organism>
<comment type="caution">
    <text evidence="3">The sequence shown here is derived from an EMBL/GenBank/DDBJ whole genome shotgun (WGS) entry which is preliminary data.</text>
</comment>
<dbReference type="Gene3D" id="1.10.260.40">
    <property type="entry name" value="lambda repressor-like DNA-binding domains"/>
    <property type="match status" value="1"/>
</dbReference>
<dbReference type="PANTHER" id="PTHR36924:SF1">
    <property type="entry name" value="ANTITOXIN HIGA-1"/>
    <property type="match status" value="1"/>
</dbReference>
<gene>
    <name evidence="3" type="primary">ybaQ</name>
    <name evidence="3" type="ORF">OCOJLMKI_1132</name>
</gene>
<keyword evidence="4" id="KW-1185">Reference proteome</keyword>
<name>A0ABQ4RUQ0_9HYPH</name>
<dbReference type="NCBIfam" id="TIGR02607">
    <property type="entry name" value="antidote_HigA"/>
    <property type="match status" value="1"/>
</dbReference>
<dbReference type="Proteomes" id="UP001055125">
    <property type="component" value="Unassembled WGS sequence"/>
</dbReference>
<evidence type="ECO:0000259" key="2">
    <source>
        <dbReference type="PROSITE" id="PS50943"/>
    </source>
</evidence>
<keyword evidence="1" id="KW-0238">DNA-binding</keyword>
<dbReference type="PROSITE" id="PS50943">
    <property type="entry name" value="HTH_CROC1"/>
    <property type="match status" value="1"/>
</dbReference>
<proteinExistence type="predicted"/>
<evidence type="ECO:0000256" key="1">
    <source>
        <dbReference type="ARBA" id="ARBA00023125"/>
    </source>
</evidence>
<dbReference type="InterPro" id="IPR010982">
    <property type="entry name" value="Lambda_DNA-bd_dom_sf"/>
</dbReference>
<dbReference type="CDD" id="cd00093">
    <property type="entry name" value="HTH_XRE"/>
    <property type="match status" value="1"/>
</dbReference>
<dbReference type="PANTHER" id="PTHR36924">
    <property type="entry name" value="ANTITOXIN HIGA-1"/>
    <property type="match status" value="1"/>
</dbReference>
<evidence type="ECO:0000313" key="4">
    <source>
        <dbReference type="Proteomes" id="UP001055125"/>
    </source>
</evidence>
<dbReference type="InterPro" id="IPR013430">
    <property type="entry name" value="Toxin_antidote_HigA"/>
</dbReference>
<dbReference type="SMART" id="SM00530">
    <property type="entry name" value="HTH_XRE"/>
    <property type="match status" value="1"/>
</dbReference>
<dbReference type="Pfam" id="PF01381">
    <property type="entry name" value="HTH_3"/>
    <property type="match status" value="1"/>
</dbReference>
<dbReference type="RefSeq" id="WP_238243121.1">
    <property type="nucleotide sequence ID" value="NZ_BPQP01000016.1"/>
</dbReference>
<dbReference type="SUPFAM" id="SSF47413">
    <property type="entry name" value="lambda repressor-like DNA-binding domains"/>
    <property type="match status" value="1"/>
</dbReference>